<dbReference type="Proteomes" id="UP000776164">
    <property type="component" value="Unassembled WGS sequence"/>
</dbReference>
<dbReference type="Gene3D" id="3.40.1710.10">
    <property type="entry name" value="abc type-2 transporter like domain"/>
    <property type="match status" value="1"/>
</dbReference>
<organism evidence="6 7">
    <name type="scientific">Subtercola frigoramans</name>
    <dbReference type="NCBI Taxonomy" id="120298"/>
    <lineage>
        <taxon>Bacteria</taxon>
        <taxon>Bacillati</taxon>
        <taxon>Actinomycetota</taxon>
        <taxon>Actinomycetes</taxon>
        <taxon>Micrococcales</taxon>
        <taxon>Microbacteriaceae</taxon>
        <taxon>Subtercola</taxon>
    </lineage>
</organism>
<keyword evidence="7" id="KW-1185">Reference proteome</keyword>
<feature type="transmembrane region" description="Helical" evidence="5">
    <location>
        <begin position="605"/>
        <end position="627"/>
    </location>
</feature>
<comment type="subcellular location">
    <subcellularLocation>
        <location evidence="1">Membrane</location>
        <topology evidence="1">Multi-pass membrane protein</topology>
    </subcellularLocation>
</comment>
<feature type="transmembrane region" description="Helical" evidence="5">
    <location>
        <begin position="457"/>
        <end position="485"/>
    </location>
</feature>
<dbReference type="PRINTS" id="PR01656">
    <property type="entry name" value="VACCYTOTOXIN"/>
</dbReference>
<dbReference type="RefSeq" id="WP_205106447.1">
    <property type="nucleotide sequence ID" value="NZ_BAAAHT010000018.1"/>
</dbReference>
<dbReference type="PANTHER" id="PTHR43077">
    <property type="entry name" value="TRANSPORT PERMEASE YVFS-RELATED"/>
    <property type="match status" value="1"/>
</dbReference>
<evidence type="ECO:0000256" key="1">
    <source>
        <dbReference type="ARBA" id="ARBA00004141"/>
    </source>
</evidence>
<evidence type="ECO:0000256" key="3">
    <source>
        <dbReference type="ARBA" id="ARBA00022989"/>
    </source>
</evidence>
<dbReference type="NCBIfam" id="TIGR03061">
    <property type="entry name" value="pip_yhgE_Nterm"/>
    <property type="match status" value="1"/>
</dbReference>
<evidence type="ECO:0000313" key="7">
    <source>
        <dbReference type="Proteomes" id="UP000776164"/>
    </source>
</evidence>
<dbReference type="InterPro" id="IPR003842">
    <property type="entry name" value="Vacuolating_cytotoxin"/>
</dbReference>
<dbReference type="InterPro" id="IPR017500">
    <property type="entry name" value="Phage_infect_YhgE_N"/>
</dbReference>
<feature type="transmembrane region" description="Helical" evidence="5">
    <location>
        <begin position="552"/>
        <end position="572"/>
    </location>
</feature>
<name>A0ABS2L0Z2_9MICO</name>
<proteinExistence type="predicted"/>
<evidence type="ECO:0000256" key="4">
    <source>
        <dbReference type="ARBA" id="ARBA00023136"/>
    </source>
</evidence>
<keyword evidence="4 5" id="KW-0472">Membrane</keyword>
<dbReference type="EMBL" id="JAFBBU010000001">
    <property type="protein sequence ID" value="MBM7470740.1"/>
    <property type="molecule type" value="Genomic_DNA"/>
</dbReference>
<gene>
    <name evidence="6" type="ORF">JOE66_000374</name>
</gene>
<dbReference type="PANTHER" id="PTHR43077:SF5">
    <property type="entry name" value="PHAGE INFECTION PROTEIN"/>
    <property type="match status" value="1"/>
</dbReference>
<dbReference type="InterPro" id="IPR051328">
    <property type="entry name" value="T7SS_ABC-Transporter"/>
</dbReference>
<dbReference type="InterPro" id="IPR017501">
    <property type="entry name" value="Phage_infect_YhgE_C"/>
</dbReference>
<protein>
    <submittedName>
        <fullName evidence="6">Membrane protein</fullName>
    </submittedName>
</protein>
<keyword evidence="3 5" id="KW-1133">Transmembrane helix</keyword>
<feature type="transmembrane region" description="Helical" evidence="5">
    <location>
        <begin position="521"/>
        <end position="545"/>
    </location>
</feature>
<comment type="caution">
    <text evidence="6">The sequence shown here is derived from an EMBL/GenBank/DDBJ whole genome shotgun (WGS) entry which is preliminary data.</text>
</comment>
<dbReference type="NCBIfam" id="TIGR03062">
    <property type="entry name" value="pip_yhgE_Cterm"/>
    <property type="match status" value="1"/>
</dbReference>
<evidence type="ECO:0000256" key="2">
    <source>
        <dbReference type="ARBA" id="ARBA00022692"/>
    </source>
</evidence>
<reference evidence="6 7" key="1">
    <citation type="submission" date="2021-01" db="EMBL/GenBank/DDBJ databases">
        <title>Sequencing the genomes of 1000 actinobacteria strains.</title>
        <authorList>
            <person name="Klenk H.-P."/>
        </authorList>
    </citation>
    <scope>NUCLEOTIDE SEQUENCE [LARGE SCALE GENOMIC DNA]</scope>
    <source>
        <strain evidence="6 7">DSM 13057</strain>
    </source>
</reference>
<feature type="transmembrane region" description="Helical" evidence="5">
    <location>
        <begin position="492"/>
        <end position="515"/>
    </location>
</feature>
<keyword evidence="2 5" id="KW-0812">Transmembrane</keyword>
<accession>A0ABS2L0Z2</accession>
<sequence>MKRLASLLKSPDAASRSRPVRMIALVLAVLTPLLVAGIAIGSVSGASAGASGRPNVPAAVVNLDTAVTTTLGGKQTTVAAGKLLTQQLLSSDTSGFSWTITDSAAASAGLAGGTYSAVVTIPSDFSAQYISSQGATPMAATLAVETNGSQSYVSGLLATALASNVQSALSTSLTEAYIKGLLGGFTQLNTTVASVGTQAAPLVSGAAQLSSGTASMATGMASADSGMQALNSGLTAISSAVDELPKATADLNVGAQIAQGGTKLLTDGLAEMVLKQADIELRQRVLDDGFAALTRDLPTLTPAEVASRVAELHSQSASITRSSTAIGGDLDVAVLGTAALHVDTDLVAKGTAALAGSMPELASSLSAASSGAGALASGTAKLSSASAEVATGAAGVSTGTTQLVDGVNQIAANIPSYTEAQQTTISTVVAAPITTTVSNATRTSSAMDAVAGVMVPIALWAGALALYLVLAPFTALALGSVASIWRIARRSLVPALLLAIIQAAIVLVGLALLGVTPGHRIGTAVFVIGASLAFVALHQGLVAMFGRLGRMLSLSFLALQVVAAGVLVPAAFSPSWFDTLSGILPLSVAVTGLQALVTGGDVGGALSALVVLALIGAIGIALTLVAISRRRTVVLPTV</sequence>
<evidence type="ECO:0000313" key="6">
    <source>
        <dbReference type="EMBL" id="MBM7470740.1"/>
    </source>
</evidence>
<evidence type="ECO:0000256" key="5">
    <source>
        <dbReference type="SAM" id="Phobius"/>
    </source>
</evidence>